<comment type="caution">
    <text evidence="1">The sequence shown here is derived from an EMBL/GenBank/DDBJ whole genome shotgun (WGS) entry which is preliminary data.</text>
</comment>
<name>X0U814_9ZZZZ</name>
<dbReference type="SUPFAM" id="SSF53335">
    <property type="entry name" value="S-adenosyl-L-methionine-dependent methyltransferases"/>
    <property type="match status" value="1"/>
</dbReference>
<dbReference type="AlphaFoldDB" id="X0U814"/>
<organism evidence="1">
    <name type="scientific">marine sediment metagenome</name>
    <dbReference type="NCBI Taxonomy" id="412755"/>
    <lineage>
        <taxon>unclassified sequences</taxon>
        <taxon>metagenomes</taxon>
        <taxon>ecological metagenomes</taxon>
    </lineage>
</organism>
<dbReference type="Gene3D" id="3.40.50.150">
    <property type="entry name" value="Vaccinia Virus protein VP39"/>
    <property type="match status" value="1"/>
</dbReference>
<evidence type="ECO:0000313" key="1">
    <source>
        <dbReference type="EMBL" id="GAG01705.1"/>
    </source>
</evidence>
<feature type="non-terminal residue" evidence="1">
    <location>
        <position position="1"/>
    </location>
</feature>
<gene>
    <name evidence="1" type="ORF">S01H1_38011</name>
</gene>
<protein>
    <recommendedName>
        <fullName evidence="2">Class I SAM-dependent methyltransferase</fullName>
    </recommendedName>
</protein>
<evidence type="ECO:0008006" key="2">
    <source>
        <dbReference type="Google" id="ProtNLM"/>
    </source>
</evidence>
<dbReference type="Pfam" id="PF13578">
    <property type="entry name" value="Methyltransf_24"/>
    <property type="match status" value="1"/>
</dbReference>
<proteinExistence type="predicted"/>
<dbReference type="EMBL" id="BARS01023897">
    <property type="protein sequence ID" value="GAG01705.1"/>
    <property type="molecule type" value="Genomic_DNA"/>
</dbReference>
<reference evidence="1" key="1">
    <citation type="journal article" date="2014" name="Front. Microbiol.">
        <title>High frequency of phylogenetically diverse reductive dehalogenase-homologous genes in deep subseafloor sedimentary metagenomes.</title>
        <authorList>
            <person name="Kawai M."/>
            <person name="Futagami T."/>
            <person name="Toyoda A."/>
            <person name="Takaki Y."/>
            <person name="Nishi S."/>
            <person name="Hori S."/>
            <person name="Arai W."/>
            <person name="Tsubouchi T."/>
            <person name="Morono Y."/>
            <person name="Uchiyama I."/>
            <person name="Ito T."/>
            <person name="Fujiyama A."/>
            <person name="Inagaki F."/>
            <person name="Takami H."/>
        </authorList>
    </citation>
    <scope>NUCLEOTIDE SEQUENCE</scope>
    <source>
        <strain evidence="1">Expedition CK06-06</strain>
    </source>
</reference>
<sequence>TGLSSIVMAQGLHEAGVNFKITTIDIFEPWQSVGKKQIKQAGYESQIECILGDSLDVLPKLIARGDKWGLCFVDGCHLPDHAEKEFRLLDEHVEVFVFHDIGRAHKNGLFSLMKKFHREGRFVMPMWGPPSPCYSYKGFKKYSSGKCGVALVAGRWAVPWGSRGSVWGGAYPPGYFDLLTGE</sequence>
<dbReference type="InterPro" id="IPR029063">
    <property type="entry name" value="SAM-dependent_MTases_sf"/>
</dbReference>
<accession>X0U814</accession>